<protein>
    <submittedName>
        <fullName evidence="4">Vacuolar endopolyphosphatase protein</fullName>
        <ecNumber evidence="4">3.6.1.10</ecNumber>
    </submittedName>
</protein>
<feature type="compositionally biased region" description="Acidic residues" evidence="3">
    <location>
        <begin position="567"/>
        <end position="578"/>
    </location>
</feature>
<dbReference type="STRING" id="183478.A0A364N4C1"/>
<feature type="region of interest" description="Disordered" evidence="3">
    <location>
        <begin position="455"/>
        <end position="480"/>
    </location>
</feature>
<feature type="region of interest" description="Disordered" evidence="3">
    <location>
        <begin position="550"/>
        <end position="617"/>
    </location>
</feature>
<dbReference type="Proteomes" id="UP000249619">
    <property type="component" value="Unassembled WGS sequence"/>
</dbReference>
<dbReference type="EMBL" id="QGDH01000059">
    <property type="protein sequence ID" value="RAR11166.1"/>
    <property type="molecule type" value="Genomic_DNA"/>
</dbReference>
<feature type="compositionally biased region" description="Polar residues" evidence="3">
    <location>
        <begin position="550"/>
        <end position="566"/>
    </location>
</feature>
<dbReference type="SUPFAM" id="SSF56300">
    <property type="entry name" value="Metallo-dependent phosphatases"/>
    <property type="match status" value="1"/>
</dbReference>
<accession>A0A364N4C1</accession>
<dbReference type="InterPro" id="IPR029052">
    <property type="entry name" value="Metallo-depent_PP-like"/>
</dbReference>
<proteinExistence type="predicted"/>
<feature type="region of interest" description="Disordered" evidence="3">
    <location>
        <begin position="733"/>
        <end position="791"/>
    </location>
</feature>
<dbReference type="GO" id="GO:0006798">
    <property type="term" value="P:polyphosphate catabolic process"/>
    <property type="evidence" value="ECO:0007669"/>
    <property type="project" value="TreeGrafter"/>
</dbReference>
<evidence type="ECO:0000256" key="3">
    <source>
        <dbReference type="SAM" id="MobiDB-lite"/>
    </source>
</evidence>
<evidence type="ECO:0000256" key="1">
    <source>
        <dbReference type="ARBA" id="ARBA00022801"/>
    </source>
</evidence>
<dbReference type="EC" id="3.6.1.10" evidence="4"/>
<dbReference type="AlphaFoldDB" id="A0A364N4C1"/>
<dbReference type="GO" id="GO:0004309">
    <property type="term" value="F:exopolyphosphatase activity"/>
    <property type="evidence" value="ECO:0007669"/>
    <property type="project" value="TreeGrafter"/>
</dbReference>
<dbReference type="FunFam" id="3.60.21.10:FF:000082">
    <property type="entry name" value="Endopolyphosphatase"/>
    <property type="match status" value="1"/>
</dbReference>
<feature type="compositionally biased region" description="Acidic residues" evidence="3">
    <location>
        <begin position="750"/>
        <end position="767"/>
    </location>
</feature>
<sequence>MHQWQGFAKDRAHGGGSLLPLEPWFRDGRHQGVFGAFGDISGDIYSRATPLDARSDASFCPLAFWAIIMLRARDALICALLFWGHDARAAPPNAAGDAESRRKPGAVDASSHANGRRRLTGKFLHVTDFHPDPFYKTYSSTTAEAACHRKRGPAGIYGAETTGCDSPYALVNQTFQWIQDNIKDDLDFVIWTGDSARHDNDEDIPRTQKQVIEQNEYMVSRFADVFGQSGGHGHGTNDFVIPIVPTFGNNDIMPHNIFTSGPNSWTMRYLDIWRKFIPEEQRHQFQQGGWFSVEVIPGKLAVISLNTIYFFTSNSAVDGCAKKREPGYEHMEWLRIQLQILRERGMKAILIGHVPPARVDAKESWDETCWQKYTLFGRQFRDVIVGSLYGHMNIDHFMLQDFEHIEKDTEKGRMGVASYSAASDNEMGLLEDGEVTVASASDYLLDLRKTWAKLPSPPAKSKKSNKAHSQNVNEEEEEEEESLWEWLKSMVSKPSKDEKEAKKKYLEEIGGRYAQRYAVSHVSPSVVPNYFPTLRIIEYNITGLETLGVSSSPGSSYVAQQPISVTDESDDKEYSEDADATRKKKHKGKKGKKGSRKYKFKVPDGPSKSAPPGPAYSPQSLTWTRYIQYFANLTEINNDFVEPPPDVLDRQTTSTNDLSAITIFGLAVSPDGEIENKKWNEGKHKKHQGKQPRPEPHPKEFIFEVEYDTKEDKGFPDLTVRRWVEYARKIGSTESKKATATEEQGHEAGDAETETDEYDDLNENDEYDAAKGKKHKHKKGKKGKHHKKHKASKQWFTFVKRAFVGTIDHHEIKQLFGPSSSAVEQSGKEAPQEVMEL</sequence>
<name>A0A364N4C1_STELY</name>
<feature type="compositionally biased region" description="Basic residues" evidence="3">
    <location>
        <begin position="772"/>
        <end position="791"/>
    </location>
</feature>
<dbReference type="PANTHER" id="PTHR10340">
    <property type="entry name" value="SPHINGOMYELIN PHOSPHODIESTERASE"/>
    <property type="match status" value="1"/>
</dbReference>
<dbReference type="OrthoDB" id="348678at2759"/>
<evidence type="ECO:0000313" key="5">
    <source>
        <dbReference type="Proteomes" id="UP000249619"/>
    </source>
</evidence>
<feature type="compositionally biased region" description="Basic and acidic residues" evidence="3">
    <location>
        <begin position="734"/>
        <end position="749"/>
    </location>
</feature>
<feature type="region of interest" description="Disordered" evidence="3">
    <location>
        <begin position="815"/>
        <end position="837"/>
    </location>
</feature>
<evidence type="ECO:0000313" key="4">
    <source>
        <dbReference type="EMBL" id="RAR11166.1"/>
    </source>
</evidence>
<gene>
    <name evidence="4" type="ORF">DDE83_004701</name>
</gene>
<feature type="compositionally biased region" description="Basic residues" evidence="3">
    <location>
        <begin position="582"/>
        <end position="600"/>
    </location>
</feature>
<keyword evidence="1 4" id="KW-0378">Hydrolase</keyword>
<organism evidence="4 5">
    <name type="scientific">Stemphylium lycopersici</name>
    <name type="common">Tomato gray leaf spot disease fungus</name>
    <name type="synonym">Thyrospora lycopersici</name>
    <dbReference type="NCBI Taxonomy" id="183478"/>
    <lineage>
        <taxon>Eukaryota</taxon>
        <taxon>Fungi</taxon>
        <taxon>Dikarya</taxon>
        <taxon>Ascomycota</taxon>
        <taxon>Pezizomycotina</taxon>
        <taxon>Dothideomycetes</taxon>
        <taxon>Pleosporomycetidae</taxon>
        <taxon>Pleosporales</taxon>
        <taxon>Pleosporineae</taxon>
        <taxon>Pleosporaceae</taxon>
        <taxon>Stemphylium</taxon>
    </lineage>
</organism>
<dbReference type="GO" id="GO:0000324">
    <property type="term" value="C:fungal-type vacuole"/>
    <property type="evidence" value="ECO:0007669"/>
    <property type="project" value="TreeGrafter"/>
</dbReference>
<dbReference type="GO" id="GO:0008081">
    <property type="term" value="F:phosphoric diester hydrolase activity"/>
    <property type="evidence" value="ECO:0007669"/>
    <property type="project" value="TreeGrafter"/>
</dbReference>
<dbReference type="GO" id="GO:0000298">
    <property type="term" value="F:endopolyphosphatase activity"/>
    <property type="evidence" value="ECO:0007669"/>
    <property type="project" value="UniProtKB-EC"/>
</dbReference>
<dbReference type="CDD" id="cd00842">
    <property type="entry name" value="MPP_ASMase"/>
    <property type="match status" value="1"/>
</dbReference>
<feature type="region of interest" description="Disordered" evidence="3">
    <location>
        <begin position="92"/>
        <end position="113"/>
    </location>
</feature>
<dbReference type="InterPro" id="IPR041805">
    <property type="entry name" value="ASMase/PPN1_MPP"/>
</dbReference>
<comment type="caution">
    <text evidence="4">The sequence shown here is derived from an EMBL/GenBank/DDBJ whole genome shotgun (WGS) entry which is preliminary data.</text>
</comment>
<reference evidence="5" key="1">
    <citation type="submission" date="2018-05" db="EMBL/GenBank/DDBJ databases">
        <title>Draft genome sequence of Stemphylium lycopersici strain CIDEFI 213.</title>
        <authorList>
            <person name="Medina R."/>
            <person name="Franco M.E.E."/>
            <person name="Lucentini C.G."/>
            <person name="Saparrat M.C.N."/>
            <person name="Balatti P.A."/>
        </authorList>
    </citation>
    <scope>NUCLEOTIDE SEQUENCE [LARGE SCALE GENOMIC DNA]</scope>
    <source>
        <strain evidence="5">CIDEFI 213</strain>
    </source>
</reference>
<evidence type="ECO:0000256" key="2">
    <source>
        <dbReference type="ARBA" id="ARBA00023180"/>
    </source>
</evidence>
<keyword evidence="5" id="KW-1185">Reference proteome</keyword>
<dbReference type="PANTHER" id="PTHR10340:SF55">
    <property type="entry name" value="ENDOPOLYPHOSPHATASE"/>
    <property type="match status" value="1"/>
</dbReference>
<keyword evidence="2" id="KW-0325">Glycoprotein</keyword>